<feature type="compositionally biased region" description="Polar residues" evidence="1">
    <location>
        <begin position="173"/>
        <end position="184"/>
    </location>
</feature>
<reference evidence="2 3" key="1">
    <citation type="submission" date="2021-04" db="EMBL/GenBank/DDBJ databases">
        <authorList>
            <person name="Bliznina A."/>
        </authorList>
    </citation>
    <scope>NUCLEOTIDE SEQUENCE [LARGE SCALE GENOMIC DNA]</scope>
</reference>
<protein>
    <submittedName>
        <fullName evidence="2">Oidioi.mRNA.OKI2018_I69.XSR.g13919.t1.cds</fullName>
    </submittedName>
</protein>
<sequence>MTTPLARKSAPATSSTQAADFYGERNTGIRMVSTGKLDDAAEEARKNLIKSMGKKPRNSVTDRWKPKEEPTQEQKIGPDQKIQNSYSAYEQRRNSRIAERTEQLKKLQKEQEEKEAERMARIEKRRNERLSSIGGVGEPDLANGVKDLKIGAGVSSSSVPASRKTAPLPASLDETSNYPRLSHR</sequence>
<proteinExistence type="predicted"/>
<dbReference type="EMBL" id="OU015569">
    <property type="protein sequence ID" value="CAG5094854.1"/>
    <property type="molecule type" value="Genomic_DNA"/>
</dbReference>
<accession>A0ABN7S8B0</accession>
<evidence type="ECO:0000256" key="1">
    <source>
        <dbReference type="SAM" id="MobiDB-lite"/>
    </source>
</evidence>
<gene>
    <name evidence="2" type="ORF">OKIOD_LOCUS5477</name>
</gene>
<dbReference type="Proteomes" id="UP001158576">
    <property type="component" value="Chromosome XSR"/>
</dbReference>
<feature type="compositionally biased region" description="Low complexity" evidence="1">
    <location>
        <begin position="151"/>
        <end position="162"/>
    </location>
</feature>
<keyword evidence="3" id="KW-1185">Reference proteome</keyword>
<name>A0ABN7S8B0_OIKDI</name>
<feature type="compositionally biased region" description="Basic and acidic residues" evidence="1">
    <location>
        <begin position="36"/>
        <end position="46"/>
    </location>
</feature>
<organism evidence="2 3">
    <name type="scientific">Oikopleura dioica</name>
    <name type="common">Tunicate</name>
    <dbReference type="NCBI Taxonomy" id="34765"/>
    <lineage>
        <taxon>Eukaryota</taxon>
        <taxon>Metazoa</taxon>
        <taxon>Chordata</taxon>
        <taxon>Tunicata</taxon>
        <taxon>Appendicularia</taxon>
        <taxon>Copelata</taxon>
        <taxon>Oikopleuridae</taxon>
        <taxon>Oikopleura</taxon>
    </lineage>
</organism>
<evidence type="ECO:0000313" key="2">
    <source>
        <dbReference type="EMBL" id="CAG5094854.1"/>
    </source>
</evidence>
<evidence type="ECO:0000313" key="3">
    <source>
        <dbReference type="Proteomes" id="UP001158576"/>
    </source>
</evidence>
<feature type="compositionally biased region" description="Basic and acidic residues" evidence="1">
    <location>
        <begin position="90"/>
        <end position="129"/>
    </location>
</feature>
<feature type="compositionally biased region" description="Basic and acidic residues" evidence="1">
    <location>
        <begin position="60"/>
        <end position="78"/>
    </location>
</feature>
<feature type="region of interest" description="Disordered" evidence="1">
    <location>
        <begin position="1"/>
        <end position="184"/>
    </location>
</feature>